<dbReference type="EMBL" id="WAEL01000009">
    <property type="protein sequence ID" value="NID12898.1"/>
    <property type="molecule type" value="Genomic_DNA"/>
</dbReference>
<dbReference type="SUPFAM" id="SSF88946">
    <property type="entry name" value="Sigma2 domain of RNA polymerase sigma factors"/>
    <property type="match status" value="1"/>
</dbReference>
<organism evidence="8 9">
    <name type="scientific">Fibrivirga algicola</name>
    <dbReference type="NCBI Taxonomy" id="2950420"/>
    <lineage>
        <taxon>Bacteria</taxon>
        <taxon>Pseudomonadati</taxon>
        <taxon>Bacteroidota</taxon>
        <taxon>Cytophagia</taxon>
        <taxon>Cytophagales</taxon>
        <taxon>Spirosomataceae</taxon>
        <taxon>Fibrivirga</taxon>
    </lineage>
</organism>
<protein>
    <submittedName>
        <fullName evidence="8">Sigma-70 family RNA polymerase sigma factor</fullName>
    </submittedName>
</protein>
<accession>A0ABX0QQ43</accession>
<feature type="domain" description="RNA polymerase sigma-70 region 2" evidence="6">
    <location>
        <begin position="26"/>
        <end position="84"/>
    </location>
</feature>
<evidence type="ECO:0000259" key="7">
    <source>
        <dbReference type="Pfam" id="PF08281"/>
    </source>
</evidence>
<comment type="similarity">
    <text evidence="1">Belongs to the sigma-70 factor family. ECF subfamily.</text>
</comment>
<dbReference type="Gene3D" id="1.10.1740.10">
    <property type="match status" value="1"/>
</dbReference>
<dbReference type="InterPro" id="IPR013325">
    <property type="entry name" value="RNA_pol_sigma_r2"/>
</dbReference>
<keyword evidence="3" id="KW-0731">Sigma factor</keyword>
<keyword evidence="4" id="KW-0238">DNA-binding</keyword>
<dbReference type="SUPFAM" id="SSF88659">
    <property type="entry name" value="Sigma3 and sigma4 domains of RNA polymerase sigma factors"/>
    <property type="match status" value="1"/>
</dbReference>
<dbReference type="Pfam" id="PF04542">
    <property type="entry name" value="Sigma70_r2"/>
    <property type="match status" value="1"/>
</dbReference>
<evidence type="ECO:0000313" key="8">
    <source>
        <dbReference type="EMBL" id="NID12898.1"/>
    </source>
</evidence>
<dbReference type="Gene3D" id="1.10.10.10">
    <property type="entry name" value="Winged helix-like DNA-binding domain superfamily/Winged helix DNA-binding domain"/>
    <property type="match status" value="1"/>
</dbReference>
<evidence type="ECO:0000256" key="1">
    <source>
        <dbReference type="ARBA" id="ARBA00010641"/>
    </source>
</evidence>
<proteinExistence type="inferred from homology"/>
<keyword evidence="5" id="KW-0804">Transcription</keyword>
<dbReference type="RefSeq" id="WP_166693589.1">
    <property type="nucleotide sequence ID" value="NZ_WAEL01000009.1"/>
</dbReference>
<dbReference type="InterPro" id="IPR036388">
    <property type="entry name" value="WH-like_DNA-bd_sf"/>
</dbReference>
<dbReference type="Proteomes" id="UP000606008">
    <property type="component" value="Unassembled WGS sequence"/>
</dbReference>
<dbReference type="InterPro" id="IPR013249">
    <property type="entry name" value="RNA_pol_sigma70_r4_t2"/>
</dbReference>
<dbReference type="NCBIfam" id="TIGR02937">
    <property type="entry name" value="sigma70-ECF"/>
    <property type="match status" value="1"/>
</dbReference>
<evidence type="ECO:0000259" key="6">
    <source>
        <dbReference type="Pfam" id="PF04542"/>
    </source>
</evidence>
<evidence type="ECO:0000256" key="3">
    <source>
        <dbReference type="ARBA" id="ARBA00023082"/>
    </source>
</evidence>
<sequence length="185" mass="22360">MKQYYSDEVLIAQFLATRQDRFFTQLYQRYYPKVYASCLRLLNDRQEAQDQTQEIFCKVNERLHTFRGESRFSTWLFVLTRYHCFSVRDRLKRQVYVPLGAEHEFIGQDSQQEVNQEEHWQQVETAIEQLPVRDQRLLHQHYVVRESVARIASDDQVSQSAIKMRLKRARDQARLIHKQLTLHLN</sequence>
<dbReference type="PANTHER" id="PTHR43133">
    <property type="entry name" value="RNA POLYMERASE ECF-TYPE SIGMA FACTO"/>
    <property type="match status" value="1"/>
</dbReference>
<evidence type="ECO:0000256" key="5">
    <source>
        <dbReference type="ARBA" id="ARBA00023163"/>
    </source>
</evidence>
<name>A0ABX0QQ43_9BACT</name>
<feature type="domain" description="RNA polymerase sigma factor 70 region 4 type 2" evidence="7">
    <location>
        <begin position="121"/>
        <end position="170"/>
    </location>
</feature>
<evidence type="ECO:0000313" key="9">
    <source>
        <dbReference type="Proteomes" id="UP000606008"/>
    </source>
</evidence>
<evidence type="ECO:0000256" key="2">
    <source>
        <dbReference type="ARBA" id="ARBA00023015"/>
    </source>
</evidence>
<keyword evidence="9" id="KW-1185">Reference proteome</keyword>
<dbReference type="InterPro" id="IPR014284">
    <property type="entry name" value="RNA_pol_sigma-70_dom"/>
</dbReference>
<dbReference type="Pfam" id="PF08281">
    <property type="entry name" value="Sigma70_r4_2"/>
    <property type="match status" value="1"/>
</dbReference>
<keyword evidence="2" id="KW-0805">Transcription regulation</keyword>
<dbReference type="InterPro" id="IPR013324">
    <property type="entry name" value="RNA_pol_sigma_r3/r4-like"/>
</dbReference>
<reference evidence="8" key="1">
    <citation type="submission" date="2024-05" db="EMBL/GenBank/DDBJ databases">
        <authorList>
            <person name="Jung D.-H."/>
        </authorList>
    </citation>
    <scope>NUCLEOTIDE SEQUENCE</scope>
    <source>
        <strain evidence="8">JA-25</strain>
    </source>
</reference>
<dbReference type="InterPro" id="IPR007627">
    <property type="entry name" value="RNA_pol_sigma70_r2"/>
</dbReference>
<gene>
    <name evidence="8" type="ORF">F7231_22190</name>
</gene>
<dbReference type="PANTHER" id="PTHR43133:SF8">
    <property type="entry name" value="RNA POLYMERASE SIGMA FACTOR HI_1459-RELATED"/>
    <property type="match status" value="1"/>
</dbReference>
<dbReference type="InterPro" id="IPR039425">
    <property type="entry name" value="RNA_pol_sigma-70-like"/>
</dbReference>
<evidence type="ECO:0000256" key="4">
    <source>
        <dbReference type="ARBA" id="ARBA00023125"/>
    </source>
</evidence>
<comment type="caution">
    <text evidence="8">The sequence shown here is derived from an EMBL/GenBank/DDBJ whole genome shotgun (WGS) entry which is preliminary data.</text>
</comment>